<dbReference type="CDD" id="cd00038">
    <property type="entry name" value="CAP_ED"/>
    <property type="match status" value="1"/>
</dbReference>
<evidence type="ECO:0000313" key="3">
    <source>
        <dbReference type="Proteomes" id="UP000468388"/>
    </source>
</evidence>
<evidence type="ECO:0000313" key="2">
    <source>
        <dbReference type="EMBL" id="MVT45021.1"/>
    </source>
</evidence>
<dbReference type="PROSITE" id="PS50042">
    <property type="entry name" value="CNMP_BINDING_3"/>
    <property type="match status" value="1"/>
</dbReference>
<dbReference type="Gene3D" id="2.60.120.10">
    <property type="entry name" value="Jelly Rolls"/>
    <property type="match status" value="1"/>
</dbReference>
<dbReference type="EMBL" id="WRXO01000015">
    <property type="protein sequence ID" value="MVT45021.1"/>
    <property type="molecule type" value="Genomic_DNA"/>
</dbReference>
<keyword evidence="3" id="KW-1185">Reference proteome</keyword>
<gene>
    <name evidence="2" type="ORF">GO495_30820</name>
</gene>
<dbReference type="InterPro" id="IPR014710">
    <property type="entry name" value="RmlC-like_jellyroll"/>
</dbReference>
<protein>
    <submittedName>
        <fullName evidence="2">Cyclic nucleotide-binding domain-containing protein</fullName>
    </submittedName>
</protein>
<evidence type="ECO:0000259" key="1">
    <source>
        <dbReference type="PROSITE" id="PS50042"/>
    </source>
</evidence>
<dbReference type="Proteomes" id="UP000468388">
    <property type="component" value="Unassembled WGS sequence"/>
</dbReference>
<proteinExistence type="predicted"/>
<sequence length="214" mass="25001">MNSHFYFLWPADLYEHERRGIYYLWIVNEKILEYFLQLVPLSEESIAILTANLEHKTLEKGEAVLKEGQICTDVYLVEKGYLRTYYNKDGIEINIHFNFEGTFATYLKSSKVGEASAFTIEAGEKSEVWILSRQKLVDLSLLYPDIMLLSRRVISRILVDTSANNSLLRIYSPAERYQYIEKNNPQLLQRVSLSHMASYLGMTRRTLTRIRGKK</sequence>
<dbReference type="InterPro" id="IPR000595">
    <property type="entry name" value="cNMP-bd_dom"/>
</dbReference>
<feature type="domain" description="Cyclic nucleotide-binding" evidence="1">
    <location>
        <begin position="37"/>
        <end position="139"/>
    </location>
</feature>
<dbReference type="InterPro" id="IPR018490">
    <property type="entry name" value="cNMP-bd_dom_sf"/>
</dbReference>
<dbReference type="Pfam" id="PF00027">
    <property type="entry name" value="cNMP_binding"/>
    <property type="match status" value="1"/>
</dbReference>
<name>A0A6N8JKP9_9BACT</name>
<accession>A0A6N8JKP9</accession>
<reference evidence="2 3" key="1">
    <citation type="submission" date="2019-12" db="EMBL/GenBank/DDBJ databases">
        <title>The draft genomic sequence of strain Chitinophaga oryziterrae JCM 16595.</title>
        <authorList>
            <person name="Zhang X."/>
        </authorList>
    </citation>
    <scope>NUCLEOTIDE SEQUENCE [LARGE SCALE GENOMIC DNA]</scope>
    <source>
        <strain evidence="2 3">JCM 16595</strain>
    </source>
</reference>
<dbReference type="SUPFAM" id="SSF51206">
    <property type="entry name" value="cAMP-binding domain-like"/>
    <property type="match status" value="1"/>
</dbReference>
<dbReference type="AlphaFoldDB" id="A0A6N8JKP9"/>
<organism evidence="2 3">
    <name type="scientific">Chitinophaga oryziterrae</name>
    <dbReference type="NCBI Taxonomy" id="1031224"/>
    <lineage>
        <taxon>Bacteria</taxon>
        <taxon>Pseudomonadati</taxon>
        <taxon>Bacteroidota</taxon>
        <taxon>Chitinophagia</taxon>
        <taxon>Chitinophagales</taxon>
        <taxon>Chitinophagaceae</taxon>
        <taxon>Chitinophaga</taxon>
    </lineage>
</organism>
<comment type="caution">
    <text evidence="2">The sequence shown here is derived from an EMBL/GenBank/DDBJ whole genome shotgun (WGS) entry which is preliminary data.</text>
</comment>